<organism evidence="1 2">
    <name type="scientific">Roseburia intestinalis</name>
    <dbReference type="NCBI Taxonomy" id="166486"/>
    <lineage>
        <taxon>Bacteria</taxon>
        <taxon>Bacillati</taxon>
        <taxon>Bacillota</taxon>
        <taxon>Clostridia</taxon>
        <taxon>Lachnospirales</taxon>
        <taxon>Lachnospiraceae</taxon>
        <taxon>Roseburia</taxon>
    </lineage>
</organism>
<comment type="caution">
    <text evidence="1">The sequence shown here is derived from an EMBL/GenBank/DDBJ whole genome shotgun (WGS) entry which is preliminary data.</text>
</comment>
<sequence>MKERGAAMIPTEDIMPIVKNTIAASIKCNTHRGYIGWSSCDNICMDMHDCLDMCAETLEMRGYMVALEAATYILVSGVKLASHADSSSGMLTDVIMCTYELIEKCAKEIEKQDKQMRDQAFTLIIKEARKSVFDGWTDWRYDLLKCGICLCDEKSAKKLEKVLDTLLEISREDYYPEYTKKEDLIVRYLLHRHLYGKKNTQKELYQNIAINELRIIAIKDAMEDKNYDEAEKLCLEKANAEETWHYHSSDPEDWNNVLYDIYKTANNTEKQIAQAKKLLLMGNEKFWGVLKQIYNKCGVWNENYGSLLDELKDSKRTVCYRSILISENEKKRLLDDVMENPYDLFYYGKYLVKEYPEQVYELCYKEISESCAQAKDRREYKKITKNIAQLIKWKGNDTAKSLIEELMQRYPRKPALLDELEKVEKKL</sequence>
<dbReference type="AlphaFoldDB" id="A0A6L6XG22"/>
<dbReference type="Proteomes" id="UP000479531">
    <property type="component" value="Unassembled WGS sequence"/>
</dbReference>
<evidence type="ECO:0000313" key="2">
    <source>
        <dbReference type="Proteomes" id="UP000479531"/>
    </source>
</evidence>
<accession>A0A6L6XG22</accession>
<name>A0A6L6XG22_9FIRM</name>
<dbReference type="EMBL" id="WGGT01000012">
    <property type="protein sequence ID" value="MVQ46104.1"/>
    <property type="molecule type" value="Genomic_DNA"/>
</dbReference>
<reference evidence="1 2" key="1">
    <citation type="submission" date="2019-10" db="EMBL/GenBank/DDBJ databases">
        <title>Roseburia spp. ameliorate alcoholic fatty liver via restoration of gut barrier function.</title>
        <authorList>
            <person name="Seo B."/>
            <person name="Ko G."/>
        </authorList>
    </citation>
    <scope>NUCLEOTIDE SEQUENCE [LARGE SCALE GENOMIC DNA]</scope>
    <source>
        <strain evidence="1 2">SNUG30017</strain>
    </source>
</reference>
<protein>
    <submittedName>
        <fullName evidence="1">Uncharacterized protein</fullName>
    </submittedName>
</protein>
<gene>
    <name evidence="1" type="ORF">GCK47_10425</name>
</gene>
<proteinExistence type="predicted"/>
<evidence type="ECO:0000313" key="1">
    <source>
        <dbReference type="EMBL" id="MVQ46104.1"/>
    </source>
</evidence>